<dbReference type="InterPro" id="IPR011635">
    <property type="entry name" value="CARDB"/>
</dbReference>
<dbReference type="InterPro" id="IPR013783">
    <property type="entry name" value="Ig-like_fold"/>
</dbReference>
<sequence length="604" mass="63015">MVRRGDERGVTVQIGAVLLLAIVFSAFALYQINAVPAENERVEFAHNQEVHDELQTLRNAIQNVGTGGGTQSTAVTLGTQYPSRTLATNPPAPTGRLETTGTANITVDARADTDSEYDGNPDNLTGDHETTTLAYTPDYREYGSAPTTRIEHGFAFNDFDDAQVTLTEQPLLSDGTIRLVVLEGELSESGGGAITLDPTALSGPSDAVPIEPASGNNHVTISIPTAAPTAWNDTIGTTFADGESGARVAGYDNDRSLLTLELNETYDKLQVARVGIGDGGTKTDEYDVHRSDDGDDGGGAYDVGWNLSRIEAENDRVSCTSDRCTFEAAGVGDTATMSVETTPSVDDATVEYAVSNSGVGRVDPTSGTIQNGDHQTELEARANGTVTVFASSGGDGDRVPVDIVLGSGSSPLFGVTIDGTNSPVTEGETLSVTATVENNGSDAGTQNVTLETDGQRRDAASVTLQPGESTQVTLEWSTTDGDAGEYTALVASGDDEATTGVTIESAGGPSVDSFTTEQRPGNNVGIRYSWAVSSTDAELDTVTVELYRDGTYVDERTAAVSGTSASRNNEEFSNLGSGQEYTLELTVTDVNGNSATATRTQVAG</sequence>
<keyword evidence="4" id="KW-1185">Reference proteome</keyword>
<name>A0A8A2VM57_9EURY</name>
<dbReference type="AlphaFoldDB" id="A0A8A2VM57"/>
<reference evidence="3 4" key="1">
    <citation type="submission" date="2021-03" db="EMBL/GenBank/DDBJ databases">
        <title>Haloterrigena longa sp. nov. and Haloterrigena limicola sp. nov., extremely halophilic archaea isolated from a salt lake.</title>
        <authorList>
            <person name="Henglin C."/>
        </authorList>
    </citation>
    <scope>NUCLEOTIDE SEQUENCE [LARGE SCALE GENOMIC DNA]</scope>
    <source>
        <strain evidence="3 4">KZCA68</strain>
    </source>
</reference>
<dbReference type="EMBL" id="CP071462">
    <property type="protein sequence ID" value="QSW99248.1"/>
    <property type="molecule type" value="Genomic_DNA"/>
</dbReference>
<evidence type="ECO:0000259" key="2">
    <source>
        <dbReference type="Pfam" id="PF07705"/>
    </source>
</evidence>
<keyword evidence="1" id="KW-1133">Transmembrane helix</keyword>
<gene>
    <name evidence="3" type="ORF">J0X25_18015</name>
</gene>
<dbReference type="Gene3D" id="2.60.40.10">
    <property type="entry name" value="Immunoglobulins"/>
    <property type="match status" value="1"/>
</dbReference>
<dbReference type="GeneID" id="63189242"/>
<accession>A0A8A2VM57</accession>
<evidence type="ECO:0000313" key="4">
    <source>
        <dbReference type="Proteomes" id="UP000663203"/>
    </source>
</evidence>
<evidence type="ECO:0000256" key="1">
    <source>
        <dbReference type="SAM" id="Phobius"/>
    </source>
</evidence>
<dbReference type="Proteomes" id="UP000663203">
    <property type="component" value="Chromosome"/>
</dbReference>
<evidence type="ECO:0000313" key="3">
    <source>
        <dbReference type="EMBL" id="QSW99248.1"/>
    </source>
</evidence>
<proteinExistence type="predicted"/>
<protein>
    <recommendedName>
        <fullName evidence="2">CARDB domain-containing protein</fullName>
    </recommendedName>
</protein>
<keyword evidence="1" id="KW-0812">Transmembrane</keyword>
<feature type="transmembrane region" description="Helical" evidence="1">
    <location>
        <begin position="12"/>
        <end position="32"/>
    </location>
</feature>
<keyword evidence="1" id="KW-0472">Membrane</keyword>
<dbReference type="RefSeq" id="WP_207288856.1">
    <property type="nucleotide sequence ID" value="NZ_CP071462.1"/>
</dbReference>
<dbReference type="Pfam" id="PF07705">
    <property type="entry name" value="CARDB"/>
    <property type="match status" value="1"/>
</dbReference>
<dbReference type="KEGG" id="hakz:J0X25_18015"/>
<feature type="domain" description="CARDB" evidence="2">
    <location>
        <begin position="417"/>
        <end position="496"/>
    </location>
</feature>
<organism evidence="3 4">
    <name type="scientific">Haloterrigena alkaliphila</name>
    <dbReference type="NCBI Taxonomy" id="2816475"/>
    <lineage>
        <taxon>Archaea</taxon>
        <taxon>Methanobacteriati</taxon>
        <taxon>Methanobacteriota</taxon>
        <taxon>Stenosarchaea group</taxon>
        <taxon>Halobacteria</taxon>
        <taxon>Halobacteriales</taxon>
        <taxon>Natrialbaceae</taxon>
        <taxon>Haloterrigena</taxon>
    </lineage>
</organism>